<reference evidence="7" key="1">
    <citation type="submission" date="2021-01" db="EMBL/GenBank/DDBJ databases">
        <authorList>
            <person name="Corre E."/>
            <person name="Pelletier E."/>
            <person name="Niang G."/>
            <person name="Scheremetjew M."/>
            <person name="Finn R."/>
            <person name="Kale V."/>
            <person name="Holt S."/>
            <person name="Cochrane G."/>
            <person name="Meng A."/>
            <person name="Brown T."/>
            <person name="Cohen L."/>
        </authorList>
    </citation>
    <scope>NUCLEOTIDE SEQUENCE</scope>
    <source>
        <strain evidence="7">MM31A-1</strain>
    </source>
</reference>
<feature type="domain" description="MYND-type" evidence="6">
    <location>
        <begin position="626"/>
        <end position="667"/>
    </location>
</feature>
<dbReference type="InterPro" id="IPR002893">
    <property type="entry name" value="Znf_MYND"/>
</dbReference>
<proteinExistence type="predicted"/>
<evidence type="ECO:0000256" key="3">
    <source>
        <dbReference type="ARBA" id="ARBA00022833"/>
    </source>
</evidence>
<protein>
    <recommendedName>
        <fullName evidence="6">MYND-type domain-containing protein</fullName>
    </recommendedName>
</protein>
<dbReference type="Pfam" id="PF01753">
    <property type="entry name" value="zf-MYND"/>
    <property type="match status" value="1"/>
</dbReference>
<evidence type="ECO:0000313" key="7">
    <source>
        <dbReference type="EMBL" id="CAE0469779.1"/>
    </source>
</evidence>
<keyword evidence="1" id="KW-0479">Metal-binding</keyword>
<organism evidence="7">
    <name type="scientific">Chaetoceros debilis</name>
    <dbReference type="NCBI Taxonomy" id="122233"/>
    <lineage>
        <taxon>Eukaryota</taxon>
        <taxon>Sar</taxon>
        <taxon>Stramenopiles</taxon>
        <taxon>Ochrophyta</taxon>
        <taxon>Bacillariophyta</taxon>
        <taxon>Coscinodiscophyceae</taxon>
        <taxon>Chaetocerotophycidae</taxon>
        <taxon>Chaetocerotales</taxon>
        <taxon>Chaetocerotaceae</taxon>
        <taxon>Chaetoceros</taxon>
    </lineage>
</organism>
<dbReference type="GO" id="GO:0008270">
    <property type="term" value="F:zinc ion binding"/>
    <property type="evidence" value="ECO:0007669"/>
    <property type="project" value="UniProtKB-KW"/>
</dbReference>
<feature type="region of interest" description="Disordered" evidence="5">
    <location>
        <begin position="1"/>
        <end position="35"/>
    </location>
</feature>
<dbReference type="AlphaFoldDB" id="A0A7S3VBP5"/>
<accession>A0A7S3VBP5</accession>
<dbReference type="EMBL" id="HBIO01019027">
    <property type="protein sequence ID" value="CAE0469779.1"/>
    <property type="molecule type" value="Transcribed_RNA"/>
</dbReference>
<evidence type="ECO:0000256" key="5">
    <source>
        <dbReference type="SAM" id="MobiDB-lite"/>
    </source>
</evidence>
<sequence length="676" mass="76911">MGKKTKGKGKGKTGKSKVSNGTGGSITPAKISADGRMSEKDGRRFYDLLSFLAEIAVPELEVRRKDLLKKNYSPIGWKTFDFNRGARGLAANSMEIRDMVMTFILKEIDWLVEEVESKRHDSLFSRLFNKQLLKDDLVEIRSWKLHVQDDFFYITNRPNEGAVFVQCGLLPGSKLTLNPMGEWQKAEIHEPRVFVVRGLADPLEKLLKGAVDNFRLENPAIALEHPNAIVGFIKTILLPYKGGITYMSTMKQPDNQRYVSPKEMADATNLAIQAARDAFNIDNTNSGGNDTGITVPVYHTLNFETDYHVCRLARDNQREAPSELQFPKGVEAARKTKKGDSKNATTTHIIAQQMFWQPYEKQNDPRTDDTIMRICEGTKPFLLEGMKKAVTQEILINDDEGCPFHNQLAFGPEATPSFKDCCKDEYRRRRLKAGKKHIPLLISTMYEPIEPAEAEIISTISQDPQYRDTPVDLMKFMRIGFMDTGMVRFKIPQAHIQMIKERLDDSPPFHAVLNTKWIYLGFVPARMSLCGIMTFGDLELFPETGIFEGNAMTNRRLTALIREMKHVCTGIPILDAAIEMQPSHKMKPDKEALERNQELLQEGLELDVVSQYDINKKENECMRKMCAYCGANEKSDGAELSRCPCKLVYFCSVEHQRAHWPNHKVECKRARARAKR</sequence>
<gene>
    <name evidence="7" type="ORF">CDEB00056_LOCUS14632</name>
</gene>
<feature type="compositionally biased region" description="Basic residues" evidence="5">
    <location>
        <begin position="1"/>
        <end position="15"/>
    </location>
</feature>
<evidence type="ECO:0000256" key="4">
    <source>
        <dbReference type="PROSITE-ProRule" id="PRU00134"/>
    </source>
</evidence>
<name>A0A7S3VBP5_9STRA</name>
<dbReference type="Gene3D" id="6.10.140.2220">
    <property type="match status" value="1"/>
</dbReference>
<evidence type="ECO:0000256" key="1">
    <source>
        <dbReference type="ARBA" id="ARBA00022723"/>
    </source>
</evidence>
<dbReference type="SUPFAM" id="SSF144232">
    <property type="entry name" value="HIT/MYND zinc finger-like"/>
    <property type="match status" value="1"/>
</dbReference>
<keyword evidence="2 4" id="KW-0863">Zinc-finger</keyword>
<evidence type="ECO:0000259" key="6">
    <source>
        <dbReference type="PROSITE" id="PS50865"/>
    </source>
</evidence>
<evidence type="ECO:0000256" key="2">
    <source>
        <dbReference type="ARBA" id="ARBA00022771"/>
    </source>
</evidence>
<dbReference type="PROSITE" id="PS50865">
    <property type="entry name" value="ZF_MYND_2"/>
    <property type="match status" value="1"/>
</dbReference>
<keyword evidence="3" id="KW-0862">Zinc</keyword>